<organism evidence="1 2">
    <name type="scientific">Entomophthora muscae</name>
    <dbReference type="NCBI Taxonomy" id="34485"/>
    <lineage>
        <taxon>Eukaryota</taxon>
        <taxon>Fungi</taxon>
        <taxon>Fungi incertae sedis</taxon>
        <taxon>Zoopagomycota</taxon>
        <taxon>Entomophthoromycotina</taxon>
        <taxon>Entomophthoromycetes</taxon>
        <taxon>Entomophthorales</taxon>
        <taxon>Entomophthoraceae</taxon>
        <taxon>Entomophthora</taxon>
    </lineage>
</organism>
<evidence type="ECO:0000313" key="1">
    <source>
        <dbReference type="EMBL" id="KAJ9060475.1"/>
    </source>
</evidence>
<dbReference type="EMBL" id="QTSX02005183">
    <property type="protein sequence ID" value="KAJ9060475.1"/>
    <property type="molecule type" value="Genomic_DNA"/>
</dbReference>
<comment type="caution">
    <text evidence="1">The sequence shown here is derived from an EMBL/GenBank/DDBJ whole genome shotgun (WGS) entry which is preliminary data.</text>
</comment>
<proteinExistence type="predicted"/>
<sequence>MKCICTVDQTQFQSFHVPRLVGKDFSPSNQLGNFRDDPSRYAQYPNQLLNQQLNVLHVNVISLALFALGASAIPATAPESATVAQTSSPREGMSTIASKNPAPLNVNANEPSYFDQFVTSATNFFQGWSKSLETKDAKNSKDVKDIKDTKDSKDSKDMKKDEVKKDDMKKSSSAK</sequence>
<name>A0ACC2SDS0_9FUNG</name>
<dbReference type="Proteomes" id="UP001165960">
    <property type="component" value="Unassembled WGS sequence"/>
</dbReference>
<accession>A0ACC2SDS0</accession>
<gene>
    <name evidence="1" type="ORF">DSO57_1030642</name>
</gene>
<keyword evidence="2" id="KW-1185">Reference proteome</keyword>
<evidence type="ECO:0000313" key="2">
    <source>
        <dbReference type="Proteomes" id="UP001165960"/>
    </source>
</evidence>
<reference evidence="1" key="1">
    <citation type="submission" date="2022-04" db="EMBL/GenBank/DDBJ databases">
        <title>Genome of the entomopathogenic fungus Entomophthora muscae.</title>
        <authorList>
            <person name="Elya C."/>
            <person name="Lovett B.R."/>
            <person name="Lee E."/>
            <person name="Macias A.M."/>
            <person name="Hajek A.E."/>
            <person name="De Bivort B.L."/>
            <person name="Kasson M.T."/>
            <person name="De Fine Licht H.H."/>
            <person name="Stajich J.E."/>
        </authorList>
    </citation>
    <scope>NUCLEOTIDE SEQUENCE</scope>
    <source>
        <strain evidence="1">Berkeley</strain>
    </source>
</reference>
<protein>
    <submittedName>
        <fullName evidence="1">Uncharacterized protein</fullName>
    </submittedName>
</protein>